<dbReference type="Proteomes" id="UP000188268">
    <property type="component" value="Unassembled WGS sequence"/>
</dbReference>
<dbReference type="EMBL" id="AWWV01009746">
    <property type="protein sequence ID" value="OMO84224.1"/>
    <property type="molecule type" value="Genomic_DNA"/>
</dbReference>
<reference evidence="2 3" key="1">
    <citation type="submission" date="2013-09" db="EMBL/GenBank/DDBJ databases">
        <title>Corchorus capsularis genome sequencing.</title>
        <authorList>
            <person name="Alam M."/>
            <person name="Haque M.S."/>
            <person name="Islam M.S."/>
            <person name="Emdad E.M."/>
            <person name="Islam M.M."/>
            <person name="Ahmed B."/>
            <person name="Halim A."/>
            <person name="Hossen Q.M.M."/>
            <person name="Hossain M.Z."/>
            <person name="Ahmed R."/>
            <person name="Khan M.M."/>
            <person name="Islam R."/>
            <person name="Rashid M.M."/>
            <person name="Khan S.A."/>
            <person name="Rahman M.S."/>
            <person name="Alam M."/>
        </authorList>
    </citation>
    <scope>NUCLEOTIDE SEQUENCE [LARGE SCALE GENOMIC DNA]</scope>
    <source>
        <strain evidence="3">cv. CVL-1</strain>
        <tissue evidence="2">Whole seedling</tissue>
    </source>
</reference>
<gene>
    <name evidence="2" type="ORF">CCACVL1_10944</name>
</gene>
<organism evidence="2 3">
    <name type="scientific">Corchorus capsularis</name>
    <name type="common">Jute</name>
    <dbReference type="NCBI Taxonomy" id="210143"/>
    <lineage>
        <taxon>Eukaryota</taxon>
        <taxon>Viridiplantae</taxon>
        <taxon>Streptophyta</taxon>
        <taxon>Embryophyta</taxon>
        <taxon>Tracheophyta</taxon>
        <taxon>Spermatophyta</taxon>
        <taxon>Magnoliopsida</taxon>
        <taxon>eudicotyledons</taxon>
        <taxon>Gunneridae</taxon>
        <taxon>Pentapetalae</taxon>
        <taxon>rosids</taxon>
        <taxon>malvids</taxon>
        <taxon>Malvales</taxon>
        <taxon>Malvaceae</taxon>
        <taxon>Grewioideae</taxon>
        <taxon>Apeibeae</taxon>
        <taxon>Corchorus</taxon>
    </lineage>
</organism>
<feature type="non-terminal residue" evidence="2">
    <location>
        <position position="1"/>
    </location>
</feature>
<comment type="caution">
    <text evidence="2">The sequence shown here is derived from an EMBL/GenBank/DDBJ whole genome shotgun (WGS) entry which is preliminary data.</text>
</comment>
<proteinExistence type="predicted"/>
<keyword evidence="3" id="KW-1185">Reference proteome</keyword>
<dbReference type="AlphaFoldDB" id="A0A1R3INQ3"/>
<evidence type="ECO:0000313" key="2">
    <source>
        <dbReference type="EMBL" id="OMO84224.1"/>
    </source>
</evidence>
<accession>A0A1R3INQ3</accession>
<dbReference type="Gramene" id="OMO84224">
    <property type="protein sequence ID" value="OMO84224"/>
    <property type="gene ID" value="CCACVL1_10944"/>
</dbReference>
<protein>
    <submittedName>
        <fullName evidence="2">Uncharacterized protein</fullName>
    </submittedName>
</protein>
<evidence type="ECO:0000256" key="1">
    <source>
        <dbReference type="SAM" id="MobiDB-lite"/>
    </source>
</evidence>
<name>A0A1R3INQ3_COCAP</name>
<sequence length="55" mass="6397">GVRKVVTDKFEGLLGLRRRLGRWCAEEILPESGGRRDDVRRRQRMARDTEVNDAT</sequence>
<feature type="region of interest" description="Disordered" evidence="1">
    <location>
        <begin position="33"/>
        <end position="55"/>
    </location>
</feature>
<evidence type="ECO:0000313" key="3">
    <source>
        <dbReference type="Proteomes" id="UP000188268"/>
    </source>
</evidence>